<dbReference type="GeneID" id="64603950"/>
<organism evidence="2 3">
    <name type="scientific">Suillus plorans</name>
    <dbReference type="NCBI Taxonomy" id="116603"/>
    <lineage>
        <taxon>Eukaryota</taxon>
        <taxon>Fungi</taxon>
        <taxon>Dikarya</taxon>
        <taxon>Basidiomycota</taxon>
        <taxon>Agaricomycotina</taxon>
        <taxon>Agaricomycetes</taxon>
        <taxon>Agaricomycetidae</taxon>
        <taxon>Boletales</taxon>
        <taxon>Suillineae</taxon>
        <taxon>Suillaceae</taxon>
        <taxon>Suillus</taxon>
    </lineage>
</organism>
<evidence type="ECO:0000313" key="3">
    <source>
        <dbReference type="Proteomes" id="UP000719766"/>
    </source>
</evidence>
<reference evidence="2" key="1">
    <citation type="journal article" date="2020" name="New Phytol.">
        <title>Comparative genomics reveals dynamic genome evolution in host specialist ectomycorrhizal fungi.</title>
        <authorList>
            <person name="Lofgren L.A."/>
            <person name="Nguyen N.H."/>
            <person name="Vilgalys R."/>
            <person name="Ruytinx J."/>
            <person name="Liao H.L."/>
            <person name="Branco S."/>
            <person name="Kuo A."/>
            <person name="LaButti K."/>
            <person name="Lipzen A."/>
            <person name="Andreopoulos W."/>
            <person name="Pangilinan J."/>
            <person name="Riley R."/>
            <person name="Hundley H."/>
            <person name="Na H."/>
            <person name="Barry K."/>
            <person name="Grigoriev I.V."/>
            <person name="Stajich J.E."/>
            <person name="Kennedy P.G."/>
        </authorList>
    </citation>
    <scope>NUCLEOTIDE SEQUENCE</scope>
    <source>
        <strain evidence="2">S12</strain>
    </source>
</reference>
<dbReference type="Gene3D" id="1.10.510.10">
    <property type="entry name" value="Transferase(Phosphotransferase) domain 1"/>
    <property type="match status" value="1"/>
</dbReference>
<gene>
    <name evidence="2" type="ORF">HD556DRAFT_299188</name>
</gene>
<accession>A0A9P7ATJ3</accession>
<comment type="caution">
    <text evidence="2">The sequence shown here is derived from an EMBL/GenBank/DDBJ whole genome shotgun (WGS) entry which is preliminary data.</text>
</comment>
<dbReference type="EMBL" id="JABBWE010000019">
    <property type="protein sequence ID" value="KAG1796392.1"/>
    <property type="molecule type" value="Genomic_DNA"/>
</dbReference>
<dbReference type="InterPro" id="IPR040976">
    <property type="entry name" value="Pkinase_fungal"/>
</dbReference>
<dbReference type="Pfam" id="PF17667">
    <property type="entry name" value="Pkinase_fungal"/>
    <property type="match status" value="1"/>
</dbReference>
<proteinExistence type="predicted"/>
<dbReference type="OrthoDB" id="5584477at2759"/>
<dbReference type="Proteomes" id="UP000719766">
    <property type="component" value="Unassembled WGS sequence"/>
</dbReference>
<keyword evidence="3" id="KW-1185">Reference proteome</keyword>
<evidence type="ECO:0000259" key="1">
    <source>
        <dbReference type="Pfam" id="PF17667"/>
    </source>
</evidence>
<name>A0A9P7ATJ3_9AGAM</name>
<sequence>MANNVDATASVTDTTPGNCGLSADLKFTPHTVCSTVVNEHIDTLSVKKALGIDNADSRVIRIIVLRKLDPITTLSDKEFLLAWWEVVKCHRVLWKRGVHHRNVSPSNIMGYRFGGRFIGVLNDFDLSSIIQSISSIQDAPKGFERTGTVPFMSLHLLTRKAIAGQVEHLYYHDAESFIWVLTWICLRYENGELLRRNRPLDEWLTVDARGCHQKKAGYLATVDEICPTRSHEANFKVVMRCLEVIHKYLGPFTSVPADDEVVFKTWLLNHVPKNVLEGNISLIE</sequence>
<dbReference type="InterPro" id="IPR011009">
    <property type="entry name" value="Kinase-like_dom_sf"/>
</dbReference>
<dbReference type="SUPFAM" id="SSF56112">
    <property type="entry name" value="Protein kinase-like (PK-like)"/>
    <property type="match status" value="1"/>
</dbReference>
<evidence type="ECO:0000313" key="2">
    <source>
        <dbReference type="EMBL" id="KAG1796392.1"/>
    </source>
</evidence>
<feature type="domain" description="Fungal-type protein kinase" evidence="1">
    <location>
        <begin position="48"/>
        <end position="185"/>
    </location>
</feature>
<dbReference type="AlphaFoldDB" id="A0A9P7ATJ3"/>
<protein>
    <recommendedName>
        <fullName evidence="1">Fungal-type protein kinase domain-containing protein</fullName>
    </recommendedName>
</protein>
<dbReference type="PANTHER" id="PTHR38248">
    <property type="entry name" value="FUNK1 6"/>
    <property type="match status" value="1"/>
</dbReference>
<dbReference type="RefSeq" id="XP_041161908.1">
    <property type="nucleotide sequence ID" value="XM_041310186.1"/>
</dbReference>
<dbReference type="PANTHER" id="PTHR38248:SF2">
    <property type="entry name" value="FUNK1 11"/>
    <property type="match status" value="1"/>
</dbReference>